<name>A0A6B8WDH4_9CORY</name>
<organism evidence="7 8">
    <name type="scientific">Corynebacterium occultum</name>
    <dbReference type="NCBI Taxonomy" id="2675219"/>
    <lineage>
        <taxon>Bacteria</taxon>
        <taxon>Bacillati</taxon>
        <taxon>Actinomycetota</taxon>
        <taxon>Actinomycetes</taxon>
        <taxon>Mycobacteriales</taxon>
        <taxon>Corynebacteriaceae</taxon>
        <taxon>Corynebacterium</taxon>
    </lineage>
</organism>
<dbReference type="InterPro" id="IPR018181">
    <property type="entry name" value="Heat_shock_70_CS"/>
</dbReference>
<keyword evidence="3 6" id="KW-0067">ATP-binding</keyword>
<dbReference type="Gene3D" id="3.30.420.40">
    <property type="match status" value="2"/>
</dbReference>
<dbReference type="PRINTS" id="PR00301">
    <property type="entry name" value="HEATSHOCK70"/>
</dbReference>
<keyword evidence="8" id="KW-1185">Reference proteome</keyword>
<evidence type="ECO:0000313" key="8">
    <source>
        <dbReference type="Proteomes" id="UP000424462"/>
    </source>
</evidence>
<dbReference type="Pfam" id="PF00012">
    <property type="entry name" value="HSP70"/>
    <property type="match status" value="1"/>
</dbReference>
<evidence type="ECO:0000256" key="6">
    <source>
        <dbReference type="RuleBase" id="RU003322"/>
    </source>
</evidence>
<dbReference type="InterPro" id="IPR043129">
    <property type="entry name" value="ATPase_NBD"/>
</dbReference>
<sequence length="509" mass="55145">MRFGIDFGTTRTTAAVVDRGNYPVMGVEDTLGDAQEYIPSVVALDGDRLVAGWEAVELGEDNPTFIRSFKRLMAAEEVTAATPVRLGESHRPLGEVLETFATYVIDRLRHHQRQIGDDSAIEVALGVPANSHSAQRLLTLDAFRRAGATVLGLVNEPSAAAFEYTHRHPTTLNSRRSSVIVYDLGGGTFDVTLVRIDGHEHEVLTSLGVSRLGGDDFDEVLADFALETSGHSLDAFGNRARGRLVDEARSAKENLVPQSRRLVLELGDKDVVIPVADYYEKVTPLVERTLAAMEPLIGRDAEQGLKDTDIAGVYLVGGASSLPLVPRLLRERFGRRVHRSPFPGASTAVGLAIAADPESGYHLRDRLARGIGVFRELDAGKSVSFDALVAPDTDPGEDGFIRVTRSYQAAHNVGWFRFVEYSADDTGSEHPGDLSLIAEILVPFDPSLQNNADLSQVPVERRQNGPMVTETVTVDPDGITSIRIEFLDDSGTPVVVESTVSLRSGAVRA</sequence>
<evidence type="ECO:0000256" key="3">
    <source>
        <dbReference type="ARBA" id="ARBA00022840"/>
    </source>
</evidence>
<keyword evidence="2 6" id="KW-0547">Nucleotide-binding</keyword>
<keyword evidence="5" id="KW-0143">Chaperone</keyword>
<dbReference type="SUPFAM" id="SSF53067">
    <property type="entry name" value="Actin-like ATPase domain"/>
    <property type="match status" value="2"/>
</dbReference>
<dbReference type="EMBL" id="CP046455">
    <property type="protein sequence ID" value="QGU08050.1"/>
    <property type="molecule type" value="Genomic_DNA"/>
</dbReference>
<dbReference type="Gene3D" id="3.90.640.10">
    <property type="entry name" value="Actin, Chain A, domain 4"/>
    <property type="match status" value="1"/>
</dbReference>
<evidence type="ECO:0000256" key="2">
    <source>
        <dbReference type="ARBA" id="ARBA00022741"/>
    </source>
</evidence>
<evidence type="ECO:0000256" key="4">
    <source>
        <dbReference type="ARBA" id="ARBA00023016"/>
    </source>
</evidence>
<reference evidence="7 8" key="1">
    <citation type="submission" date="2019-11" db="EMBL/GenBank/DDBJ databases">
        <title>Complete genome sequence of Corynebacterium kalinowskii 1959, a novel Corynebacterium species isolated from soil of a small paddock in Vilsendorf, Germany.</title>
        <authorList>
            <person name="Schaffert L."/>
            <person name="Ruwe M."/>
            <person name="Milse J."/>
            <person name="Hanuschka K."/>
            <person name="Ortseifen V."/>
            <person name="Droste J."/>
            <person name="Brandt D."/>
            <person name="Schlueter L."/>
            <person name="Kutter Y."/>
            <person name="Vinke S."/>
            <person name="Viehoefer P."/>
            <person name="Jacob L."/>
            <person name="Luebke N.-C."/>
            <person name="Schulte-Berndt E."/>
            <person name="Hain C."/>
            <person name="Linder M."/>
            <person name="Schmidt P."/>
            <person name="Wollenschlaeger L."/>
            <person name="Luttermann T."/>
            <person name="Thieme E."/>
            <person name="Hassa J."/>
            <person name="Haak M."/>
            <person name="Wittchen M."/>
            <person name="Mentz A."/>
            <person name="Persicke M."/>
            <person name="Busche T."/>
            <person name="Ruckert C."/>
        </authorList>
    </citation>
    <scope>NUCLEOTIDE SEQUENCE [LARGE SCALE GENOMIC DNA]</scope>
    <source>
        <strain evidence="7 8">2039</strain>
    </source>
</reference>
<dbReference type="GO" id="GO:0140662">
    <property type="term" value="F:ATP-dependent protein folding chaperone"/>
    <property type="evidence" value="ECO:0007669"/>
    <property type="project" value="InterPro"/>
</dbReference>
<dbReference type="Proteomes" id="UP000424462">
    <property type="component" value="Chromosome"/>
</dbReference>
<keyword evidence="4" id="KW-0346">Stress response</keyword>
<evidence type="ECO:0000256" key="5">
    <source>
        <dbReference type="ARBA" id="ARBA00023186"/>
    </source>
</evidence>
<evidence type="ECO:0000256" key="1">
    <source>
        <dbReference type="ARBA" id="ARBA00007381"/>
    </source>
</evidence>
<accession>A0A6B8WDH4</accession>
<dbReference type="AlphaFoldDB" id="A0A6B8WDH4"/>
<dbReference type="GO" id="GO:0005524">
    <property type="term" value="F:ATP binding"/>
    <property type="evidence" value="ECO:0007669"/>
    <property type="project" value="UniProtKB-KW"/>
</dbReference>
<dbReference type="PROSITE" id="PS00329">
    <property type="entry name" value="HSP70_2"/>
    <property type="match status" value="1"/>
</dbReference>
<dbReference type="InterPro" id="IPR013126">
    <property type="entry name" value="Hsp_70_fam"/>
</dbReference>
<protein>
    <submittedName>
        <fullName evidence="7">Chaperone protein DnaK</fullName>
    </submittedName>
</protein>
<gene>
    <name evidence="7" type="primary">dnaK1</name>
    <name evidence="7" type="ORF">COCCU_10655</name>
</gene>
<proteinExistence type="inferred from homology"/>
<dbReference type="KEGG" id="cok:COCCU_10655"/>
<comment type="similarity">
    <text evidence="1 6">Belongs to the heat shock protein 70 family.</text>
</comment>
<evidence type="ECO:0000313" key="7">
    <source>
        <dbReference type="EMBL" id="QGU08050.1"/>
    </source>
</evidence>
<dbReference type="RefSeq" id="WP_156231471.1">
    <property type="nucleotide sequence ID" value="NZ_CP046455.1"/>
</dbReference>
<dbReference type="PANTHER" id="PTHR19375">
    <property type="entry name" value="HEAT SHOCK PROTEIN 70KDA"/>
    <property type="match status" value="1"/>
</dbReference>